<sequence>MEPELTAGFLKWTSETLHGWGVGDSLLRACATLLTAGTILICAWLLFYALTRYVIPAIDRLISHTEAKWDDVLFNPRLLRVVAELACVLLLQTFLPPSLALYPTLLTITSLTFRILIVCVIVHLVNRFLLALYELIESSSSGRASSLKGIRQMLQVISVSVGVIIIISILADKNPLTVITGLGAAATVLMLVFKDSIMGVVAGVQLTLNDMLRPGDWITVPARNINGTVLEVGLTTVKVQNFDMTIVTVPPYSLVSESFQNWRGMSDSRGRRINRSVTIDVDSVSFCDRRTIDSLKEEDWWGDLDPEAQHVNLTLFRRYLEHYISRLPELKTNDNMIYMVRELAPTPQGIPLELYFFTSLTSWKPYELFTASVTDHVLAAVHRFGLRVYQAPSSRDIAMLAEGLRQS</sequence>
<gene>
    <name evidence="7" type="ORF">C5O23_06025</name>
</gene>
<feature type="transmembrane region" description="Helical" evidence="5">
    <location>
        <begin position="26"/>
        <end position="50"/>
    </location>
</feature>
<dbReference type="EMBL" id="PUEC01000011">
    <property type="protein sequence ID" value="PWB02588.1"/>
    <property type="molecule type" value="Genomic_DNA"/>
</dbReference>
<evidence type="ECO:0000256" key="5">
    <source>
        <dbReference type="SAM" id="Phobius"/>
    </source>
</evidence>
<feature type="transmembrane region" description="Helical" evidence="5">
    <location>
        <begin position="78"/>
        <end position="95"/>
    </location>
</feature>
<dbReference type="Proteomes" id="UP000244905">
    <property type="component" value="Unassembled WGS sequence"/>
</dbReference>
<evidence type="ECO:0000313" key="7">
    <source>
        <dbReference type="EMBL" id="PWB02588.1"/>
    </source>
</evidence>
<protein>
    <recommendedName>
        <fullName evidence="6">Mechanosensitive ion channel MscS domain-containing protein</fullName>
    </recommendedName>
</protein>
<dbReference type="Gene3D" id="2.30.30.60">
    <property type="match status" value="1"/>
</dbReference>
<dbReference type="RefSeq" id="WP_107032053.1">
    <property type="nucleotide sequence ID" value="NZ_CAPEJN010000002.1"/>
</dbReference>
<comment type="caution">
    <text evidence="7">The sequence shown here is derived from an EMBL/GenBank/DDBJ whole genome shotgun (WGS) entry which is preliminary data.</text>
</comment>
<evidence type="ECO:0000313" key="8">
    <source>
        <dbReference type="Proteomes" id="UP000244905"/>
    </source>
</evidence>
<keyword evidence="8" id="KW-1185">Reference proteome</keyword>
<evidence type="ECO:0000256" key="1">
    <source>
        <dbReference type="ARBA" id="ARBA00004370"/>
    </source>
</evidence>
<dbReference type="SUPFAM" id="SSF50182">
    <property type="entry name" value="Sm-like ribonucleoproteins"/>
    <property type="match status" value="1"/>
</dbReference>
<evidence type="ECO:0000256" key="4">
    <source>
        <dbReference type="ARBA" id="ARBA00023136"/>
    </source>
</evidence>
<evidence type="ECO:0000259" key="6">
    <source>
        <dbReference type="Pfam" id="PF00924"/>
    </source>
</evidence>
<dbReference type="PANTHER" id="PTHR30414:SF0">
    <property type="entry name" value="MINICONDUCTANCE MECHANOSENSITIVE CHANNEL YBDG"/>
    <property type="match status" value="1"/>
</dbReference>
<name>A0A2V1IR73_9BACT</name>
<evidence type="ECO:0000256" key="2">
    <source>
        <dbReference type="ARBA" id="ARBA00022692"/>
    </source>
</evidence>
<reference evidence="8" key="1">
    <citation type="submission" date="2018-02" db="EMBL/GenBank/DDBJ databases">
        <authorList>
            <person name="Clavel T."/>
            <person name="Strowig T."/>
        </authorList>
    </citation>
    <scope>NUCLEOTIDE SEQUENCE [LARGE SCALE GENOMIC DNA]</scope>
    <source>
        <strain evidence="8">DSM 103720</strain>
    </source>
</reference>
<feature type="domain" description="Mechanosensitive ion channel MscS" evidence="6">
    <location>
        <begin position="195"/>
        <end position="263"/>
    </location>
</feature>
<dbReference type="PANTHER" id="PTHR30414">
    <property type="entry name" value="MINICONDUCTANCE MECHANOSENSITIVE CHANNEL YBDG"/>
    <property type="match status" value="1"/>
</dbReference>
<dbReference type="InterPro" id="IPR030192">
    <property type="entry name" value="YbdG"/>
</dbReference>
<accession>A0A2V1IR73</accession>
<feature type="transmembrane region" description="Helical" evidence="5">
    <location>
        <begin position="115"/>
        <end position="133"/>
    </location>
</feature>
<dbReference type="InterPro" id="IPR023408">
    <property type="entry name" value="MscS_beta-dom_sf"/>
</dbReference>
<dbReference type="GO" id="GO:0005886">
    <property type="term" value="C:plasma membrane"/>
    <property type="evidence" value="ECO:0007669"/>
    <property type="project" value="TreeGrafter"/>
</dbReference>
<keyword evidence="4 5" id="KW-0472">Membrane</keyword>
<feature type="transmembrane region" description="Helical" evidence="5">
    <location>
        <begin position="176"/>
        <end position="193"/>
    </location>
</feature>
<dbReference type="Pfam" id="PF00924">
    <property type="entry name" value="MS_channel_2nd"/>
    <property type="match status" value="1"/>
</dbReference>
<dbReference type="GO" id="GO:0071470">
    <property type="term" value="P:cellular response to osmotic stress"/>
    <property type="evidence" value="ECO:0007669"/>
    <property type="project" value="InterPro"/>
</dbReference>
<dbReference type="InterPro" id="IPR010920">
    <property type="entry name" value="LSM_dom_sf"/>
</dbReference>
<dbReference type="AlphaFoldDB" id="A0A2V1IR73"/>
<proteinExistence type="predicted"/>
<feature type="transmembrane region" description="Helical" evidence="5">
    <location>
        <begin position="153"/>
        <end position="170"/>
    </location>
</feature>
<evidence type="ECO:0000256" key="3">
    <source>
        <dbReference type="ARBA" id="ARBA00022989"/>
    </source>
</evidence>
<keyword evidence="2 5" id="KW-0812">Transmembrane</keyword>
<comment type="subcellular location">
    <subcellularLocation>
        <location evidence="1">Membrane</location>
    </subcellularLocation>
</comment>
<keyword evidence="3 5" id="KW-1133">Transmembrane helix</keyword>
<dbReference type="GO" id="GO:0008381">
    <property type="term" value="F:mechanosensitive monoatomic ion channel activity"/>
    <property type="evidence" value="ECO:0007669"/>
    <property type="project" value="InterPro"/>
</dbReference>
<dbReference type="GeneID" id="82525899"/>
<organism evidence="7 8">
    <name type="scientific">Duncaniella muris</name>
    <dbReference type="NCBI Taxonomy" id="2094150"/>
    <lineage>
        <taxon>Bacteria</taxon>
        <taxon>Pseudomonadati</taxon>
        <taxon>Bacteroidota</taxon>
        <taxon>Bacteroidia</taxon>
        <taxon>Bacteroidales</taxon>
        <taxon>Muribaculaceae</taxon>
        <taxon>Duncaniella</taxon>
    </lineage>
</organism>
<dbReference type="InterPro" id="IPR006685">
    <property type="entry name" value="MscS_channel_2nd"/>
</dbReference>